<evidence type="ECO:0000313" key="2">
    <source>
        <dbReference type="Proteomes" id="UP000570851"/>
    </source>
</evidence>
<proteinExistence type="predicted"/>
<dbReference type="EMBL" id="JACKZP010000044">
    <property type="protein sequence ID" value="MBC1302877.1"/>
    <property type="molecule type" value="Genomic_DNA"/>
</dbReference>
<keyword evidence="2" id="KW-1185">Reference proteome</keyword>
<reference evidence="1 2" key="1">
    <citation type="submission" date="2019-11" db="EMBL/GenBank/DDBJ databases">
        <title>Comparison of genomes from free-living endosymbiotic cyanobacteria isolated from Azolla.</title>
        <authorList>
            <person name="Thiel T."/>
            <person name="Pratte B."/>
        </authorList>
    </citation>
    <scope>NUCLEOTIDE SEQUENCE [LARGE SCALE GENOMIC DNA]</scope>
    <source>
        <strain evidence="1 2">N2B</strain>
    </source>
</reference>
<protein>
    <submittedName>
        <fullName evidence="1">Glycosyltransferase family 2 protein</fullName>
    </submittedName>
</protein>
<dbReference type="SUPFAM" id="SSF53448">
    <property type="entry name" value="Nucleotide-diphospho-sugar transferases"/>
    <property type="match status" value="1"/>
</dbReference>
<dbReference type="RefSeq" id="WP_011317206.1">
    <property type="nucleotide sequence ID" value="NZ_JACKZP010000044.1"/>
</dbReference>
<dbReference type="GeneID" id="58722969"/>
<organism evidence="1 2">
    <name type="scientific">Trichormus variabilis N2B</name>
    <dbReference type="NCBI Taxonomy" id="2681315"/>
    <lineage>
        <taxon>Bacteria</taxon>
        <taxon>Bacillati</taxon>
        <taxon>Cyanobacteriota</taxon>
        <taxon>Cyanophyceae</taxon>
        <taxon>Nostocales</taxon>
        <taxon>Nostocaceae</taxon>
        <taxon>Trichormus</taxon>
    </lineage>
</organism>
<sequence length="256" mass="29971">MLVFVIPLKSQQVAKSWKNVSQLFERCLRSICEQTDTNFRVVVVCHEKPEIKFNHPHVNYVEVDFPIPDRNILQQRQDKGKKIIKGLMYARHFSPTHVMIVDADDCLSGRIAEFTNQHPNVNGWYLNKGYVYQEKSAFIYYRKSHFHSWCGTCNILKFDTCNLPSKDDEYPEDLVNLYIAHKKLPEFMIRKGLVIEELPFIGAVYIIGNGENIYQKGFSSIHNENKNKIFFLLKEALKFRPINSSIRKEFGVYQLS</sequence>
<accession>A0ABR6S8Y1</accession>
<comment type="caution">
    <text evidence="1">The sequence shown here is derived from an EMBL/GenBank/DDBJ whole genome shotgun (WGS) entry which is preliminary data.</text>
</comment>
<dbReference type="CDD" id="cd00761">
    <property type="entry name" value="Glyco_tranf_GTA_type"/>
    <property type="match status" value="1"/>
</dbReference>
<dbReference type="InterPro" id="IPR029044">
    <property type="entry name" value="Nucleotide-diphossugar_trans"/>
</dbReference>
<name>A0ABR6S8Y1_ANAVA</name>
<evidence type="ECO:0000313" key="1">
    <source>
        <dbReference type="EMBL" id="MBC1302877.1"/>
    </source>
</evidence>
<gene>
    <name evidence="1" type="ORF">GNE12_13240</name>
</gene>
<dbReference type="Proteomes" id="UP000570851">
    <property type="component" value="Unassembled WGS sequence"/>
</dbReference>